<dbReference type="Gene3D" id="1.10.10.10">
    <property type="entry name" value="Winged helix-like DNA-binding domain superfamily/Winged helix DNA-binding domain"/>
    <property type="match status" value="1"/>
</dbReference>
<reference evidence="5 6" key="1">
    <citation type="submission" date="2023-04" db="EMBL/GenBank/DDBJ databases">
        <title>Genome Encyclopedia of Bacteria and Archaea VI: Functional Genomics of Type Strains.</title>
        <authorList>
            <person name="Whitman W."/>
        </authorList>
    </citation>
    <scope>NUCLEOTIDE SEQUENCE [LARGE SCALE GENOMIC DNA]</scope>
    <source>
        <strain evidence="5 6">SG_E_30_P1</strain>
    </source>
</reference>
<dbReference type="SUPFAM" id="SSF46785">
    <property type="entry name" value="Winged helix' DNA-binding domain"/>
    <property type="match status" value="1"/>
</dbReference>
<dbReference type="Proteomes" id="UP001160142">
    <property type="component" value="Unassembled WGS sequence"/>
</dbReference>
<keyword evidence="3" id="KW-0804">Transcription</keyword>
<dbReference type="GO" id="GO:0003677">
    <property type="term" value="F:DNA binding"/>
    <property type="evidence" value="ECO:0007669"/>
    <property type="project" value="UniProtKB-KW"/>
</dbReference>
<evidence type="ECO:0000259" key="4">
    <source>
        <dbReference type="PROSITE" id="PS51118"/>
    </source>
</evidence>
<keyword evidence="2 5" id="KW-0238">DNA-binding</keyword>
<proteinExistence type="predicted"/>
<feature type="domain" description="HTH hxlR-type" evidence="4">
    <location>
        <begin position="10"/>
        <end position="109"/>
    </location>
</feature>
<keyword evidence="1" id="KW-0805">Transcription regulation</keyword>
<dbReference type="InterPro" id="IPR036390">
    <property type="entry name" value="WH_DNA-bd_sf"/>
</dbReference>
<evidence type="ECO:0000313" key="6">
    <source>
        <dbReference type="Proteomes" id="UP001160142"/>
    </source>
</evidence>
<name>A0ABT6KQG1_9MICO</name>
<dbReference type="EMBL" id="JARXVQ010000001">
    <property type="protein sequence ID" value="MDH6182221.1"/>
    <property type="molecule type" value="Genomic_DNA"/>
</dbReference>
<dbReference type="Pfam" id="PF01638">
    <property type="entry name" value="HxlR"/>
    <property type="match status" value="1"/>
</dbReference>
<organism evidence="5 6">
    <name type="scientific">Antiquaquibacter oligotrophicus</name>
    <dbReference type="NCBI Taxonomy" id="2880260"/>
    <lineage>
        <taxon>Bacteria</taxon>
        <taxon>Bacillati</taxon>
        <taxon>Actinomycetota</taxon>
        <taxon>Actinomycetes</taxon>
        <taxon>Micrococcales</taxon>
        <taxon>Microbacteriaceae</taxon>
        <taxon>Antiquaquibacter</taxon>
    </lineage>
</organism>
<dbReference type="InterPro" id="IPR036388">
    <property type="entry name" value="WH-like_DNA-bd_sf"/>
</dbReference>
<dbReference type="RefSeq" id="WP_322134506.1">
    <property type="nucleotide sequence ID" value="NZ_CP085036.1"/>
</dbReference>
<protein>
    <submittedName>
        <fullName evidence="5">DNA-binding HxlR family transcriptional regulator</fullName>
    </submittedName>
</protein>
<evidence type="ECO:0000256" key="2">
    <source>
        <dbReference type="ARBA" id="ARBA00023125"/>
    </source>
</evidence>
<gene>
    <name evidence="5" type="ORF">M2152_002403</name>
</gene>
<evidence type="ECO:0000256" key="1">
    <source>
        <dbReference type="ARBA" id="ARBA00023015"/>
    </source>
</evidence>
<dbReference type="PANTHER" id="PTHR33204">
    <property type="entry name" value="TRANSCRIPTIONAL REGULATOR, MARR FAMILY"/>
    <property type="match status" value="1"/>
</dbReference>
<accession>A0ABT6KQG1</accession>
<dbReference type="PANTHER" id="PTHR33204:SF18">
    <property type="entry name" value="TRANSCRIPTIONAL REGULATORY PROTEIN"/>
    <property type="match status" value="1"/>
</dbReference>
<sequence length="151" mass="16696">MDAAEFNAHCSIARSLEVVGEKWTLLILREAFRGRTRFSEFREALGVARDILSARLAVLVEHGVLSKRAYRDENAREREEYVLTDAGRDLRPVLAALTEWGDAHRGLPQGPTARFIETATGQPVRLAFVAEDGREVAVAEVTSEFTAAATI</sequence>
<evidence type="ECO:0000256" key="3">
    <source>
        <dbReference type="ARBA" id="ARBA00023163"/>
    </source>
</evidence>
<keyword evidence="6" id="KW-1185">Reference proteome</keyword>
<dbReference type="InterPro" id="IPR002577">
    <property type="entry name" value="HTH_HxlR"/>
</dbReference>
<comment type="caution">
    <text evidence="5">The sequence shown here is derived from an EMBL/GenBank/DDBJ whole genome shotgun (WGS) entry which is preliminary data.</text>
</comment>
<evidence type="ECO:0000313" key="5">
    <source>
        <dbReference type="EMBL" id="MDH6182221.1"/>
    </source>
</evidence>
<dbReference type="PROSITE" id="PS51118">
    <property type="entry name" value="HTH_HXLR"/>
    <property type="match status" value="1"/>
</dbReference>